<dbReference type="Pfam" id="PF18738">
    <property type="entry name" value="HEPN_DZIP3"/>
    <property type="match status" value="1"/>
</dbReference>
<evidence type="ECO:0000313" key="3">
    <source>
        <dbReference type="Proteomes" id="UP000507470"/>
    </source>
</evidence>
<organism evidence="2 3">
    <name type="scientific">Mytilus coruscus</name>
    <name type="common">Sea mussel</name>
    <dbReference type="NCBI Taxonomy" id="42192"/>
    <lineage>
        <taxon>Eukaryota</taxon>
        <taxon>Metazoa</taxon>
        <taxon>Spiralia</taxon>
        <taxon>Lophotrochozoa</taxon>
        <taxon>Mollusca</taxon>
        <taxon>Bivalvia</taxon>
        <taxon>Autobranchia</taxon>
        <taxon>Pteriomorphia</taxon>
        <taxon>Mytilida</taxon>
        <taxon>Mytiloidea</taxon>
        <taxon>Mytilidae</taxon>
        <taxon>Mytilinae</taxon>
        <taxon>Mytilus</taxon>
    </lineage>
</organism>
<dbReference type="AlphaFoldDB" id="A0A6J8APK0"/>
<feature type="domain" description="DZIP3-like HEPN" evidence="1">
    <location>
        <begin position="72"/>
        <end position="188"/>
    </location>
</feature>
<dbReference type="InterPro" id="IPR041249">
    <property type="entry name" value="HEPN_DZIP3"/>
</dbReference>
<dbReference type="OrthoDB" id="5987069at2759"/>
<dbReference type="PANTHER" id="PTHR24024:SF18">
    <property type="entry name" value="SHORT-CHAIN COLLAGEN C4-LIKE"/>
    <property type="match status" value="1"/>
</dbReference>
<name>A0A6J8APK0_MYTCO</name>
<dbReference type="InterPro" id="IPR051077">
    <property type="entry name" value="Ca-dependent_lectin"/>
</dbReference>
<protein>
    <recommendedName>
        <fullName evidence="1">DZIP3-like HEPN domain-containing protein</fullName>
    </recommendedName>
</protein>
<evidence type="ECO:0000259" key="1">
    <source>
        <dbReference type="Pfam" id="PF18738"/>
    </source>
</evidence>
<dbReference type="EMBL" id="CACVKT020001818">
    <property type="protein sequence ID" value="CAC5371899.1"/>
    <property type="molecule type" value="Genomic_DNA"/>
</dbReference>
<evidence type="ECO:0000313" key="2">
    <source>
        <dbReference type="EMBL" id="CAC5371899.1"/>
    </source>
</evidence>
<dbReference type="GO" id="GO:0005615">
    <property type="term" value="C:extracellular space"/>
    <property type="evidence" value="ECO:0007669"/>
    <property type="project" value="TreeGrafter"/>
</dbReference>
<gene>
    <name evidence="2" type="ORF">MCOR_10198</name>
</gene>
<reference evidence="2 3" key="1">
    <citation type="submission" date="2020-06" db="EMBL/GenBank/DDBJ databases">
        <authorList>
            <person name="Li R."/>
            <person name="Bekaert M."/>
        </authorList>
    </citation>
    <scope>NUCLEOTIDE SEQUENCE [LARGE SCALE GENOMIC DNA]</scope>
    <source>
        <strain evidence="3">wild</strain>
    </source>
</reference>
<proteinExistence type="predicted"/>
<dbReference type="PANTHER" id="PTHR24024">
    <property type="entry name" value="PULMONARY SURFACTANT-ASSOCIATED PROTEIN A"/>
    <property type="match status" value="1"/>
</dbReference>
<dbReference type="Proteomes" id="UP000507470">
    <property type="component" value="Unassembled WGS sequence"/>
</dbReference>
<accession>A0A6J8APK0</accession>
<sequence>MGAGNSTLSPGSSVNITNFVRICIVIQTELPNILRELLLVKEPSALLDGHIRSNSYLSKQLRAFEWKVINTVRTKQYADFDVALMYKIIRNLNLVPPPTQGWDSQIPPTSTETTIGDDVERIRRSRNDIVHNVNTNISDVELNNRFSLFIDITSRLEVYLNKLNNREYVSKIENVETCCIDPETEQLYLRQLEDLVEKETTMKSNISAVSHSVDELRQQSEQKFTGLSAKVTNKQTEQEETIPKNIRGCMAGPTYNARGSGSNYLCLTSNPQAGSFPADLVSLPGLLSSMGWELTGTDRSKSLDHIDDKDVPCAVCLTKGKTTLMIPGKTSCYAEWTKEYTGFLVSARNHNDAVTTEYICADDAPEFYGSNVLSTL</sequence>
<keyword evidence="3" id="KW-1185">Reference proteome</keyword>